<dbReference type="AlphaFoldDB" id="A0AAW1CKS1"/>
<dbReference type="InterPro" id="IPR007699">
    <property type="entry name" value="SGS_dom"/>
</dbReference>
<dbReference type="Gene3D" id="4.10.860.10">
    <property type="entry name" value="UVR domain"/>
    <property type="match status" value="1"/>
</dbReference>
<dbReference type="EMBL" id="JAPXFL010000015">
    <property type="protein sequence ID" value="KAK9497388.1"/>
    <property type="molecule type" value="Genomic_DNA"/>
</dbReference>
<dbReference type="SUPFAM" id="SSF49764">
    <property type="entry name" value="HSP20-like chaperones"/>
    <property type="match status" value="1"/>
</dbReference>
<proteinExistence type="predicted"/>
<accession>A0AAW1CKS1</accession>
<dbReference type="GO" id="GO:0005634">
    <property type="term" value="C:nucleus"/>
    <property type="evidence" value="ECO:0007669"/>
    <property type="project" value="UniProtKB-SubCell"/>
</dbReference>
<dbReference type="PROSITE" id="PS51203">
    <property type="entry name" value="CS"/>
    <property type="match status" value="1"/>
</dbReference>
<protein>
    <recommendedName>
        <fullName evidence="3">Calcyclin-binding protein</fullName>
    </recommendedName>
</protein>
<name>A0AAW1CKS1_9HEMI</name>
<evidence type="ECO:0000256" key="6">
    <source>
        <dbReference type="ARBA" id="ARBA00022786"/>
    </source>
</evidence>
<dbReference type="InterPro" id="IPR007052">
    <property type="entry name" value="CS_dom"/>
</dbReference>
<dbReference type="InterPro" id="IPR037201">
    <property type="entry name" value="CacyBP_N"/>
</dbReference>
<dbReference type="Gene3D" id="2.60.40.790">
    <property type="match status" value="1"/>
</dbReference>
<evidence type="ECO:0000259" key="10">
    <source>
        <dbReference type="PROSITE" id="PS51048"/>
    </source>
</evidence>
<dbReference type="PANTHER" id="PTHR13164:SF3">
    <property type="entry name" value="CALCYCLIN-BINDING PROTEIN"/>
    <property type="match status" value="1"/>
</dbReference>
<keyword evidence="13" id="KW-1185">Reference proteome</keyword>
<dbReference type="Proteomes" id="UP001461498">
    <property type="component" value="Unassembled WGS sequence"/>
</dbReference>
<evidence type="ECO:0000256" key="7">
    <source>
        <dbReference type="ARBA" id="ARBA00022990"/>
    </source>
</evidence>
<keyword evidence="8" id="KW-0539">Nucleus</keyword>
<evidence type="ECO:0000256" key="3">
    <source>
        <dbReference type="ARBA" id="ARBA00015702"/>
    </source>
</evidence>
<dbReference type="PANTHER" id="PTHR13164">
    <property type="entry name" value="CALICYLIN BINDING PROTEIN"/>
    <property type="match status" value="1"/>
</dbReference>
<comment type="subcellular location">
    <subcellularLocation>
        <location evidence="2">Cytoplasm</location>
    </subcellularLocation>
    <subcellularLocation>
        <location evidence="1">Nucleus</location>
    </subcellularLocation>
</comment>
<dbReference type="InterPro" id="IPR008978">
    <property type="entry name" value="HSP20-like_chaperone"/>
</dbReference>
<reference evidence="12 13" key="1">
    <citation type="submission" date="2022-12" db="EMBL/GenBank/DDBJ databases">
        <title>Chromosome-level genome assembly of true bugs.</title>
        <authorList>
            <person name="Ma L."/>
            <person name="Li H."/>
        </authorList>
    </citation>
    <scope>NUCLEOTIDE SEQUENCE [LARGE SCALE GENOMIC DNA]</scope>
    <source>
        <strain evidence="12">Lab_2022b</strain>
    </source>
</reference>
<dbReference type="InterPro" id="IPR037893">
    <property type="entry name" value="CS_CacyBP"/>
</dbReference>
<evidence type="ECO:0000256" key="4">
    <source>
        <dbReference type="ARBA" id="ARBA00022490"/>
    </source>
</evidence>
<keyword evidence="5" id="KW-0597">Phosphoprotein</keyword>
<evidence type="ECO:0000256" key="2">
    <source>
        <dbReference type="ARBA" id="ARBA00004496"/>
    </source>
</evidence>
<comment type="function">
    <text evidence="9">May be involved in calcium-dependent ubiquitination and subsequent proteasomal degradation of target proteins. Probably serves as a molecular bridge in ubiquitin E3 complexes. Participates in the ubiquitin-mediated degradation of beta-catenin (CTNNB1).</text>
</comment>
<dbReference type="GO" id="GO:0044548">
    <property type="term" value="F:S100 protein binding"/>
    <property type="evidence" value="ECO:0007669"/>
    <property type="project" value="InterPro"/>
</dbReference>
<organism evidence="12 13">
    <name type="scientific">Rhynocoris fuscipes</name>
    <dbReference type="NCBI Taxonomy" id="488301"/>
    <lineage>
        <taxon>Eukaryota</taxon>
        <taxon>Metazoa</taxon>
        <taxon>Ecdysozoa</taxon>
        <taxon>Arthropoda</taxon>
        <taxon>Hexapoda</taxon>
        <taxon>Insecta</taxon>
        <taxon>Pterygota</taxon>
        <taxon>Neoptera</taxon>
        <taxon>Paraneoptera</taxon>
        <taxon>Hemiptera</taxon>
        <taxon>Heteroptera</taxon>
        <taxon>Panheteroptera</taxon>
        <taxon>Cimicomorpha</taxon>
        <taxon>Reduviidae</taxon>
        <taxon>Harpactorinae</taxon>
        <taxon>Harpactorini</taxon>
        <taxon>Rhynocoris</taxon>
    </lineage>
</organism>
<evidence type="ECO:0000256" key="9">
    <source>
        <dbReference type="ARBA" id="ARBA00025145"/>
    </source>
</evidence>
<dbReference type="GO" id="GO:0015631">
    <property type="term" value="F:tubulin binding"/>
    <property type="evidence" value="ECO:0007669"/>
    <property type="project" value="InterPro"/>
</dbReference>
<dbReference type="GO" id="GO:0007507">
    <property type="term" value="P:heart development"/>
    <property type="evidence" value="ECO:0007669"/>
    <property type="project" value="TreeGrafter"/>
</dbReference>
<dbReference type="PROSITE" id="PS51048">
    <property type="entry name" value="SGS"/>
    <property type="match status" value="1"/>
</dbReference>
<dbReference type="FunFam" id="2.60.40.790:FF:000040">
    <property type="entry name" value="Calcyclin binding protein"/>
    <property type="match status" value="1"/>
</dbReference>
<evidence type="ECO:0000256" key="5">
    <source>
        <dbReference type="ARBA" id="ARBA00022553"/>
    </source>
</evidence>
<evidence type="ECO:0000259" key="11">
    <source>
        <dbReference type="PROSITE" id="PS51203"/>
    </source>
</evidence>
<dbReference type="GO" id="GO:0031625">
    <property type="term" value="F:ubiquitin protein ligase binding"/>
    <property type="evidence" value="ECO:0007669"/>
    <property type="project" value="InterPro"/>
</dbReference>
<evidence type="ECO:0000256" key="8">
    <source>
        <dbReference type="ARBA" id="ARBA00023242"/>
    </source>
</evidence>
<dbReference type="Pfam" id="PF09032">
    <property type="entry name" value="Siah-Interact_N"/>
    <property type="match status" value="1"/>
</dbReference>
<dbReference type="CDD" id="cd06468">
    <property type="entry name" value="p23_CacyBP"/>
    <property type="match status" value="1"/>
</dbReference>
<dbReference type="SUPFAM" id="SSF140106">
    <property type="entry name" value="Calcyclin-binding protein-like"/>
    <property type="match status" value="1"/>
</dbReference>
<feature type="domain" description="SGS" evidence="10">
    <location>
        <begin position="153"/>
        <end position="228"/>
    </location>
</feature>
<keyword evidence="4" id="KW-0963">Cytoplasm</keyword>
<evidence type="ECO:0000313" key="12">
    <source>
        <dbReference type="EMBL" id="KAK9497388.1"/>
    </source>
</evidence>
<keyword evidence="7" id="KW-0007">Acetylation</keyword>
<evidence type="ECO:0000313" key="13">
    <source>
        <dbReference type="Proteomes" id="UP001461498"/>
    </source>
</evidence>
<keyword evidence="6" id="KW-0833">Ubl conjugation pathway</keyword>
<comment type="caution">
    <text evidence="12">The sequence shown here is derived from an EMBL/GenBank/DDBJ whole genome shotgun (WGS) entry which is preliminary data.</text>
</comment>
<sequence>MMPSKVDQLRGDVEELRRLEASATRPHVKDILSIEIRKLETEIVKAIEASSEEAVSAPVTTTASKSIPSSKCYDVKITNYAWDQSDKFVKLFISIKDVHTLDKEQIFCNFDSNSVELCARGLENKNYIFTIKGLLHPIDPASSYWKAKTDSLTIFLMKKTQGTKWSHLTGSEVKAKPDFSADDMDSNGDPSAGLMNMFRKMYEEGDDEMKRTIAKAWTESREKQKMDF</sequence>
<gene>
    <name evidence="12" type="ORF">O3M35_004719</name>
</gene>
<dbReference type="InterPro" id="IPR015120">
    <property type="entry name" value="Siah-Interact_N"/>
</dbReference>
<dbReference type="InterPro" id="IPR052289">
    <property type="entry name" value="Calcyclin-binding_UBL-bridge"/>
</dbReference>
<dbReference type="GO" id="GO:0005737">
    <property type="term" value="C:cytoplasm"/>
    <property type="evidence" value="ECO:0007669"/>
    <property type="project" value="UniProtKB-SubCell"/>
</dbReference>
<evidence type="ECO:0000256" key="1">
    <source>
        <dbReference type="ARBA" id="ARBA00004123"/>
    </source>
</evidence>
<dbReference type="Pfam" id="PF04969">
    <property type="entry name" value="CS"/>
    <property type="match status" value="1"/>
</dbReference>
<feature type="domain" description="CS" evidence="11">
    <location>
        <begin position="75"/>
        <end position="169"/>
    </location>
</feature>